<evidence type="ECO:0000313" key="6">
    <source>
        <dbReference type="EMBL" id="CAF0922456.1"/>
    </source>
</evidence>
<evidence type="ECO:0000256" key="3">
    <source>
        <dbReference type="ARBA" id="ARBA00022737"/>
    </source>
</evidence>
<evidence type="ECO:0000313" key="7">
    <source>
        <dbReference type="Proteomes" id="UP000663852"/>
    </source>
</evidence>
<evidence type="ECO:0000256" key="2">
    <source>
        <dbReference type="ARBA" id="ARBA00022574"/>
    </source>
</evidence>
<comment type="subcellular location">
    <subcellularLocation>
        <location evidence="1">Nucleus</location>
    </subcellularLocation>
</comment>
<dbReference type="Gene3D" id="2.130.10.10">
    <property type="entry name" value="YVTN repeat-like/Quinoprotein amine dehydrogenase"/>
    <property type="match status" value="1"/>
</dbReference>
<keyword evidence="3" id="KW-0677">Repeat</keyword>
<evidence type="ECO:0000256" key="4">
    <source>
        <dbReference type="ARBA" id="ARBA00023242"/>
    </source>
</evidence>
<dbReference type="InterPro" id="IPR036322">
    <property type="entry name" value="WD40_repeat_dom_sf"/>
</dbReference>
<keyword evidence="4" id="KW-0539">Nucleus</keyword>
<dbReference type="InterPro" id="IPR039241">
    <property type="entry name" value="Rrp9-like"/>
</dbReference>
<proteinExistence type="predicted"/>
<dbReference type="Pfam" id="PF00400">
    <property type="entry name" value="WD40"/>
    <property type="match status" value="5"/>
</dbReference>
<dbReference type="PRINTS" id="PR00320">
    <property type="entry name" value="GPROTEINBRPT"/>
</dbReference>
<dbReference type="Proteomes" id="UP000663852">
    <property type="component" value="Unassembled WGS sequence"/>
</dbReference>
<protein>
    <submittedName>
        <fullName evidence="6">Uncharacterized protein</fullName>
    </submittedName>
</protein>
<dbReference type="EMBL" id="CAJNOJ010000038">
    <property type="protein sequence ID" value="CAF0922456.1"/>
    <property type="molecule type" value="Genomic_DNA"/>
</dbReference>
<feature type="repeat" description="WD" evidence="5">
    <location>
        <begin position="52"/>
        <end position="93"/>
    </location>
</feature>
<dbReference type="PANTHER" id="PTHR19865:SF0">
    <property type="entry name" value="U3 SMALL NUCLEOLAR RNA-INTERACTING PROTEIN 2"/>
    <property type="match status" value="1"/>
</dbReference>
<dbReference type="InterPro" id="IPR001680">
    <property type="entry name" value="WD40_rpt"/>
</dbReference>
<gene>
    <name evidence="6" type="ORF">EDS130_LOCUS10844</name>
</gene>
<feature type="repeat" description="WD" evidence="5">
    <location>
        <begin position="21"/>
        <end position="51"/>
    </location>
</feature>
<comment type="caution">
    <text evidence="6">The sequence shown here is derived from an EMBL/GenBank/DDBJ whole genome shotgun (WGS) entry which is preliminary data.</text>
</comment>
<evidence type="ECO:0000256" key="5">
    <source>
        <dbReference type="PROSITE-ProRule" id="PRU00221"/>
    </source>
</evidence>
<keyword evidence="2 5" id="KW-0853">WD repeat</keyword>
<dbReference type="GO" id="GO:0034511">
    <property type="term" value="F:U3 snoRNA binding"/>
    <property type="evidence" value="ECO:0007669"/>
    <property type="project" value="InterPro"/>
</dbReference>
<evidence type="ECO:0000256" key="1">
    <source>
        <dbReference type="ARBA" id="ARBA00004123"/>
    </source>
</evidence>
<dbReference type="SMART" id="SM00320">
    <property type="entry name" value="WD40"/>
    <property type="match status" value="5"/>
</dbReference>
<reference evidence="6" key="1">
    <citation type="submission" date="2021-02" db="EMBL/GenBank/DDBJ databases">
        <authorList>
            <person name="Nowell W R."/>
        </authorList>
    </citation>
    <scope>NUCLEOTIDE SEQUENCE</scope>
</reference>
<dbReference type="PANTHER" id="PTHR19865">
    <property type="entry name" value="U3 SMALL NUCLEOLAR RNA INTERACTING PROTEIN 2"/>
    <property type="match status" value="1"/>
</dbReference>
<sequence length="248" mass="28036">MECKNVSTFEDPSWTSGTDYSFRRNSHQLFSASQDRSVKLWNLDEMTYVETLFGHQEPIQAIDALMRERCVTAGGRDGSLRLWKIVEESHLMFTGHRGSIDCVALINDEHMVSGGDDGCIALWSTGKRRPLYNLPRAHKFTSFDPLVIPSSLPDDFWITALASLRYTDLLASGSFNGTIQLWKSTPEFNHLIPLFTISQVGFVNDLKFSSDGSYLVAGIGQEHRLGRWWTVKSAKNAVLIYKLDKHTN</sequence>
<dbReference type="AlphaFoldDB" id="A0A814B698"/>
<dbReference type="OrthoDB" id="189968at2759"/>
<dbReference type="PROSITE" id="PS50082">
    <property type="entry name" value="WD_REPEATS_2"/>
    <property type="match status" value="3"/>
</dbReference>
<dbReference type="InterPro" id="IPR015943">
    <property type="entry name" value="WD40/YVTN_repeat-like_dom_sf"/>
</dbReference>
<name>A0A814B698_ADIRI</name>
<dbReference type="FunFam" id="2.130.10.10:FF:000509">
    <property type="entry name" value="U3 small nucleolar RNA-interacting protein"/>
    <property type="match status" value="1"/>
</dbReference>
<feature type="repeat" description="WD" evidence="5">
    <location>
        <begin position="93"/>
        <end position="133"/>
    </location>
</feature>
<dbReference type="GO" id="GO:0032040">
    <property type="term" value="C:small-subunit processome"/>
    <property type="evidence" value="ECO:0007669"/>
    <property type="project" value="TreeGrafter"/>
</dbReference>
<dbReference type="InterPro" id="IPR020472">
    <property type="entry name" value="WD40_PAC1"/>
</dbReference>
<dbReference type="SUPFAM" id="SSF50978">
    <property type="entry name" value="WD40 repeat-like"/>
    <property type="match status" value="1"/>
</dbReference>
<accession>A0A814B698</accession>
<organism evidence="6 7">
    <name type="scientific">Adineta ricciae</name>
    <name type="common">Rotifer</name>
    <dbReference type="NCBI Taxonomy" id="249248"/>
    <lineage>
        <taxon>Eukaryota</taxon>
        <taxon>Metazoa</taxon>
        <taxon>Spiralia</taxon>
        <taxon>Gnathifera</taxon>
        <taxon>Rotifera</taxon>
        <taxon>Eurotatoria</taxon>
        <taxon>Bdelloidea</taxon>
        <taxon>Adinetida</taxon>
        <taxon>Adinetidae</taxon>
        <taxon>Adineta</taxon>
    </lineage>
</organism>
<dbReference type="PROSITE" id="PS50294">
    <property type="entry name" value="WD_REPEATS_REGION"/>
    <property type="match status" value="1"/>
</dbReference>